<dbReference type="OrthoDB" id="199424at2"/>
<proteinExistence type="predicted"/>
<dbReference type="EMBL" id="MKIM01000025">
    <property type="protein sequence ID" value="OLP45128.1"/>
    <property type="molecule type" value="Genomic_DNA"/>
</dbReference>
<accession>A0A1Q8ZT62</accession>
<dbReference type="InterPro" id="IPR005182">
    <property type="entry name" value="YdbS-like_PH"/>
</dbReference>
<dbReference type="Proteomes" id="UP000186894">
    <property type="component" value="Unassembled WGS sequence"/>
</dbReference>
<dbReference type="AlphaFoldDB" id="A0A1Q8ZT62"/>
<keyword evidence="4" id="KW-1185">Reference proteome</keyword>
<evidence type="ECO:0000259" key="2">
    <source>
        <dbReference type="Pfam" id="PF03703"/>
    </source>
</evidence>
<feature type="domain" description="YdbS-like PH" evidence="2">
    <location>
        <begin position="96"/>
        <end position="142"/>
    </location>
</feature>
<evidence type="ECO:0000313" key="4">
    <source>
        <dbReference type="Proteomes" id="UP000186894"/>
    </source>
</evidence>
<name>A0A1Q8ZT62_9HYPH</name>
<reference evidence="3 4" key="1">
    <citation type="submission" date="2016-09" db="EMBL/GenBank/DDBJ databases">
        <title>Rhizobium oryziradicis sp. nov., isolated from the root of rice.</title>
        <authorList>
            <person name="Zhao J."/>
            <person name="Zhang X."/>
        </authorList>
    </citation>
    <scope>NUCLEOTIDE SEQUENCE [LARGE SCALE GENOMIC DNA]</scope>
    <source>
        <strain evidence="3 4">N19</strain>
    </source>
</reference>
<evidence type="ECO:0000256" key="1">
    <source>
        <dbReference type="SAM" id="Phobius"/>
    </source>
</evidence>
<organism evidence="3 4">
    <name type="scientific">Rhizobium oryziradicis</name>
    <dbReference type="NCBI Taxonomy" id="1867956"/>
    <lineage>
        <taxon>Bacteria</taxon>
        <taxon>Pseudomonadati</taxon>
        <taxon>Pseudomonadota</taxon>
        <taxon>Alphaproteobacteria</taxon>
        <taxon>Hyphomicrobiales</taxon>
        <taxon>Rhizobiaceae</taxon>
        <taxon>Rhizobium/Agrobacterium group</taxon>
        <taxon>Rhizobium</taxon>
    </lineage>
</organism>
<comment type="caution">
    <text evidence="3">The sequence shown here is derived from an EMBL/GenBank/DDBJ whole genome shotgun (WGS) entry which is preliminary data.</text>
</comment>
<evidence type="ECO:0000313" key="3">
    <source>
        <dbReference type="EMBL" id="OLP45128.1"/>
    </source>
</evidence>
<dbReference type="Pfam" id="PF03703">
    <property type="entry name" value="bPH_2"/>
    <property type="match status" value="1"/>
</dbReference>
<keyword evidence="1" id="KW-0472">Membrane</keyword>
<keyword evidence="1" id="KW-0812">Transmembrane</keyword>
<feature type="transmembrane region" description="Helical" evidence="1">
    <location>
        <begin position="35"/>
        <end position="55"/>
    </location>
</feature>
<keyword evidence="1" id="KW-1133">Transmembrane helix</keyword>
<feature type="transmembrane region" description="Helical" evidence="1">
    <location>
        <begin position="67"/>
        <end position="89"/>
    </location>
</feature>
<gene>
    <name evidence="3" type="ORF">BJF95_17480</name>
</gene>
<dbReference type="RefSeq" id="WP_075639043.1">
    <property type="nucleotide sequence ID" value="NZ_MKIM01000025.1"/>
</dbReference>
<protein>
    <recommendedName>
        <fullName evidence="2">YdbS-like PH domain-containing protein</fullName>
    </recommendedName>
</protein>
<sequence length="192" mass="21331">MQYTIERELRPGEKLLWKGKPATGLKLRSSDIFQIPFSLFWGGFALFWMFGAINATSQNQTDPIAHIFPFFGIPFVAMGIYLIIGRFFVDAKIRANTDYAVTNERAIIVSGVFSRKVKSLNLKSIPDISLSEKPDGSGTITFAESSSALGGWMGARNSFPGLMNNQVPSFQMIADARRVSDIIHKSIHQGQH</sequence>